<dbReference type="AlphaFoldDB" id="A0A8T2ZKY1"/>
<accession>A0A8T2ZKY1</accession>
<feature type="non-terminal residue" evidence="1">
    <location>
        <position position="74"/>
    </location>
</feature>
<proteinExistence type="predicted"/>
<name>A0A8T2ZKY1_POPDE</name>
<dbReference type="EMBL" id="JACEGQ020000002">
    <property type="protein sequence ID" value="KAH8517980.1"/>
    <property type="molecule type" value="Genomic_DNA"/>
</dbReference>
<gene>
    <name evidence="1" type="ORF">H0E87_005767</name>
</gene>
<evidence type="ECO:0000313" key="2">
    <source>
        <dbReference type="Proteomes" id="UP000807159"/>
    </source>
</evidence>
<evidence type="ECO:0000313" key="1">
    <source>
        <dbReference type="EMBL" id="KAH8517980.1"/>
    </source>
</evidence>
<comment type="caution">
    <text evidence="1">The sequence shown here is derived from an EMBL/GenBank/DDBJ whole genome shotgun (WGS) entry which is preliminary data.</text>
</comment>
<sequence length="74" mass="8395">MAGSATFLFPLHFYIGGVVHHCHGWEIDAPLKSRSSALPLLPFSLPSHFLIVSVIRRWRRDVVAGWLMVVGRER</sequence>
<keyword evidence="2" id="KW-1185">Reference proteome</keyword>
<dbReference type="Proteomes" id="UP000807159">
    <property type="component" value="Chromosome 2"/>
</dbReference>
<reference evidence="1" key="1">
    <citation type="journal article" date="2021" name="J. Hered.">
        <title>Genome Assembly of Salicaceae Populus deltoides (Eastern Cottonwood) I-69 Based on Nanopore Sequencing and Hi-C Technologies.</title>
        <authorList>
            <person name="Bai S."/>
            <person name="Wu H."/>
            <person name="Zhang J."/>
            <person name="Pan Z."/>
            <person name="Zhao W."/>
            <person name="Li Z."/>
            <person name="Tong C."/>
        </authorList>
    </citation>
    <scope>NUCLEOTIDE SEQUENCE</scope>
    <source>
        <tissue evidence="1">Leaf</tissue>
    </source>
</reference>
<organism evidence="1 2">
    <name type="scientific">Populus deltoides</name>
    <name type="common">Eastern poplar</name>
    <name type="synonym">Eastern cottonwood</name>
    <dbReference type="NCBI Taxonomy" id="3696"/>
    <lineage>
        <taxon>Eukaryota</taxon>
        <taxon>Viridiplantae</taxon>
        <taxon>Streptophyta</taxon>
        <taxon>Embryophyta</taxon>
        <taxon>Tracheophyta</taxon>
        <taxon>Spermatophyta</taxon>
        <taxon>Magnoliopsida</taxon>
        <taxon>eudicotyledons</taxon>
        <taxon>Gunneridae</taxon>
        <taxon>Pentapetalae</taxon>
        <taxon>rosids</taxon>
        <taxon>fabids</taxon>
        <taxon>Malpighiales</taxon>
        <taxon>Salicaceae</taxon>
        <taxon>Saliceae</taxon>
        <taxon>Populus</taxon>
    </lineage>
</organism>
<protein>
    <submittedName>
        <fullName evidence="1">Uncharacterized protein</fullName>
    </submittedName>
</protein>